<accession>A0A0B6XUP8</accession>
<reference evidence="2" key="1">
    <citation type="submission" date="2014-12" db="EMBL/GenBank/DDBJ databases">
        <title>Insight into the proteome of Arion vulgaris.</title>
        <authorList>
            <person name="Aradska J."/>
            <person name="Bulat T."/>
            <person name="Smidak R."/>
            <person name="Sarate P."/>
            <person name="Gangsoo J."/>
            <person name="Sialana F."/>
            <person name="Bilban M."/>
            <person name="Lubec G."/>
        </authorList>
    </citation>
    <scope>NUCLEOTIDE SEQUENCE</scope>
    <source>
        <tissue evidence="2">Skin</tissue>
    </source>
</reference>
<sequence>TDEGVDDGEERISTRQDEEPMDTNCCDDVDNVKKKNFHKDGRTVLTNNEHICKKSRHPPGCGDNNADSQDINNKKDFK</sequence>
<feature type="non-terminal residue" evidence="2">
    <location>
        <position position="1"/>
    </location>
</feature>
<organism evidence="2">
    <name type="scientific">Arion vulgaris</name>
    <dbReference type="NCBI Taxonomy" id="1028688"/>
    <lineage>
        <taxon>Eukaryota</taxon>
        <taxon>Metazoa</taxon>
        <taxon>Spiralia</taxon>
        <taxon>Lophotrochozoa</taxon>
        <taxon>Mollusca</taxon>
        <taxon>Gastropoda</taxon>
        <taxon>Heterobranchia</taxon>
        <taxon>Euthyneura</taxon>
        <taxon>Panpulmonata</taxon>
        <taxon>Eupulmonata</taxon>
        <taxon>Stylommatophora</taxon>
        <taxon>Helicina</taxon>
        <taxon>Arionoidea</taxon>
        <taxon>Arionidae</taxon>
        <taxon>Arion</taxon>
    </lineage>
</organism>
<evidence type="ECO:0000256" key="1">
    <source>
        <dbReference type="SAM" id="MobiDB-lite"/>
    </source>
</evidence>
<feature type="region of interest" description="Disordered" evidence="1">
    <location>
        <begin position="1"/>
        <end position="27"/>
    </location>
</feature>
<name>A0A0B6XUP8_9EUPU</name>
<dbReference type="EMBL" id="HACG01000768">
    <property type="protein sequence ID" value="CEK47633.1"/>
    <property type="molecule type" value="Transcribed_RNA"/>
</dbReference>
<protein>
    <submittedName>
        <fullName evidence="2">Uncharacterized protein</fullName>
    </submittedName>
</protein>
<dbReference type="AlphaFoldDB" id="A0A0B6XUP8"/>
<proteinExistence type="predicted"/>
<gene>
    <name evidence="2" type="primary">ORF1820</name>
</gene>
<evidence type="ECO:0000313" key="2">
    <source>
        <dbReference type="EMBL" id="CEK47633.1"/>
    </source>
</evidence>
<feature type="non-terminal residue" evidence="2">
    <location>
        <position position="78"/>
    </location>
</feature>
<feature type="region of interest" description="Disordered" evidence="1">
    <location>
        <begin position="49"/>
        <end position="78"/>
    </location>
</feature>